<dbReference type="Gene3D" id="3.30.450.20">
    <property type="entry name" value="PAS domain"/>
    <property type="match status" value="2"/>
</dbReference>
<dbReference type="PROSITE" id="PS50112">
    <property type="entry name" value="PAS"/>
    <property type="match status" value="2"/>
</dbReference>
<dbReference type="InterPro" id="IPR036638">
    <property type="entry name" value="HLH_DNA-bd_sf"/>
</dbReference>
<keyword evidence="3" id="KW-0238">DNA-binding</keyword>
<dbReference type="SMART" id="SM00353">
    <property type="entry name" value="HLH"/>
    <property type="match status" value="1"/>
</dbReference>
<accession>A0A8B8FCY5</accession>
<dbReference type="InterPro" id="IPR000014">
    <property type="entry name" value="PAS"/>
</dbReference>
<evidence type="ECO:0000256" key="1">
    <source>
        <dbReference type="ARBA" id="ARBA00022737"/>
    </source>
</evidence>
<feature type="region of interest" description="Disordered" evidence="6">
    <location>
        <begin position="108"/>
        <end position="137"/>
    </location>
</feature>
<dbReference type="GO" id="GO:0045944">
    <property type="term" value="P:positive regulation of transcription by RNA polymerase II"/>
    <property type="evidence" value="ECO:0007669"/>
    <property type="project" value="UniProtKB-ARBA"/>
</dbReference>
<feature type="compositionally biased region" description="Low complexity" evidence="6">
    <location>
        <begin position="116"/>
        <end position="137"/>
    </location>
</feature>
<feature type="region of interest" description="Disordered" evidence="6">
    <location>
        <begin position="686"/>
        <end position="709"/>
    </location>
</feature>
<dbReference type="Pfam" id="PF00010">
    <property type="entry name" value="HLH"/>
    <property type="match status" value="1"/>
</dbReference>
<organism evidence="9 10">
    <name type="scientific">Sipha flava</name>
    <name type="common">yellow sugarcane aphid</name>
    <dbReference type="NCBI Taxonomy" id="143950"/>
    <lineage>
        <taxon>Eukaryota</taxon>
        <taxon>Metazoa</taxon>
        <taxon>Ecdysozoa</taxon>
        <taxon>Arthropoda</taxon>
        <taxon>Hexapoda</taxon>
        <taxon>Insecta</taxon>
        <taxon>Pterygota</taxon>
        <taxon>Neoptera</taxon>
        <taxon>Paraneoptera</taxon>
        <taxon>Hemiptera</taxon>
        <taxon>Sternorrhyncha</taxon>
        <taxon>Aphidomorpha</taxon>
        <taxon>Aphidoidea</taxon>
        <taxon>Aphididae</taxon>
        <taxon>Sipha</taxon>
    </lineage>
</organism>
<evidence type="ECO:0000259" key="7">
    <source>
        <dbReference type="PROSITE" id="PS50112"/>
    </source>
</evidence>
<dbReference type="Gene3D" id="4.10.280.10">
    <property type="entry name" value="Helix-loop-helix DNA-binding domain"/>
    <property type="match status" value="1"/>
</dbReference>
<evidence type="ECO:0000256" key="6">
    <source>
        <dbReference type="SAM" id="MobiDB-lite"/>
    </source>
</evidence>
<reference evidence="10" key="1">
    <citation type="submission" date="2025-08" db="UniProtKB">
        <authorList>
            <consortium name="RefSeq"/>
        </authorList>
    </citation>
    <scope>IDENTIFICATION</scope>
    <source>
        <tissue evidence="10">Whole body</tissue>
    </source>
</reference>
<dbReference type="InterPro" id="IPR035965">
    <property type="entry name" value="PAS-like_dom_sf"/>
</dbReference>
<protein>
    <submittedName>
        <fullName evidence="10">Neuronal PAS domain-containing protein 2-like isoform X1</fullName>
    </submittedName>
</protein>
<feature type="domain" description="BHLH" evidence="8">
    <location>
        <begin position="255"/>
        <end position="308"/>
    </location>
</feature>
<evidence type="ECO:0000256" key="3">
    <source>
        <dbReference type="ARBA" id="ARBA00023125"/>
    </source>
</evidence>
<dbReference type="CDD" id="cd00130">
    <property type="entry name" value="PAS"/>
    <property type="match status" value="2"/>
</dbReference>
<sequence length="984" mass="110878">MMFSGVEYTTTAGTVGSLQLQSQHHPSDAAVNNQSCVAETSNFGHHLHSDHLLQYQDYNRLHHYNRYQYFAEASQPSTMVTTPAAALLPSPPDENDFYGTFFQHDNNSNDEDLYRSTASSLLSPSSSSSSSSASASSCAPPYRQVFLPTQQTHDCYGVPAHPSIVDYQPHVTDYHPPPVTDFPLTVNYRSPPVSDFQRPHQHYYRDFCAQQPLSVYHNKDSASSYDHNGPELSTAATTAAVTVTNVPATVKSPNSSRQMRNQAEKLRRSKLNTCINELSQLVPLISNSPKKIEKTSVLRLSAAYLRLSRLLAGFKKQREELPAYVREMNLSDLILGDKDIFLMVSSAGKIVFVSHTVENILGHHQTDLMGQSIFKIACPEDYEQIRDNLKYQENTSSEDGLQSTKLEGSGNKMQRRSFYMRLIKKTASRTDPPEYKLVHVMGTLMQNNGTKNSSLGGNDFVLNAIIRPYNDFRVTEISLLEATKEEYITRHQIDGRIIYVDHRISIVSGFMPQEVCGKLAFMYMHKDDVRWVMIALRQMYYKGQSFGSSCYRLLSKNGDFVYMKTHGYLELNINDETIASFICINTRVSTEEGEKEIIKMRERFTPLISKPEPGIAAITNNQYMAKDSTTSLKNASTEDPSTLNKAVQQMYTNIPAPALDSVKESAQNPLPDSQYIKVVLLSKSMPPVQTDSNTPKIDKRSSMSPQPNIKPLIQDRPTVLQIAPHAPRLPVVIDQKSSEKTIEKDTEYFKQRGGVLVNNKRQNEYQLIPDHLPKTPKIETQIDSPTCSQYSHQMDGSQSDNQLSTDGYGSLEDFSSFQSTPIQLGMHCIDEQDTDLDSFNDVNITGFDNFSKTLEDQSDLIDPSMDPLFLTPESFNSFDNGVYMEGNSTDIIPDPIMHVLQHDGCSQSELLKKNQITLKSKMDQQHGQLKEIQKGLNSLSSNADTHYIAKNFTNLKAVHEKQNQYLRTLQEVHKNIVVNVLMFK</sequence>
<dbReference type="PRINTS" id="PR00785">
    <property type="entry name" value="NCTRNSLOCATR"/>
</dbReference>
<dbReference type="InterPro" id="IPR011598">
    <property type="entry name" value="bHLH_dom"/>
</dbReference>
<dbReference type="OrthoDB" id="7788762at2759"/>
<dbReference type="CDD" id="cd11391">
    <property type="entry name" value="bHLH_PAS"/>
    <property type="match status" value="1"/>
</dbReference>
<gene>
    <name evidence="10" type="primary">LOC112682305</name>
</gene>
<dbReference type="Proteomes" id="UP000694846">
    <property type="component" value="Unplaced"/>
</dbReference>
<keyword evidence="1" id="KW-0677">Repeat</keyword>
<dbReference type="InterPro" id="IPR001067">
    <property type="entry name" value="Nuc_translocat"/>
</dbReference>
<keyword evidence="5" id="KW-0539">Nucleus</keyword>
<dbReference type="SUPFAM" id="SSF55785">
    <property type="entry name" value="PYP-like sensor domain (PAS domain)"/>
    <property type="match status" value="2"/>
</dbReference>
<keyword evidence="2" id="KW-0805">Transcription regulation</keyword>
<dbReference type="PROSITE" id="PS50888">
    <property type="entry name" value="BHLH"/>
    <property type="match status" value="1"/>
</dbReference>
<dbReference type="GeneID" id="112682305"/>
<proteinExistence type="predicted"/>
<dbReference type="GO" id="GO:0005737">
    <property type="term" value="C:cytoplasm"/>
    <property type="evidence" value="ECO:0007669"/>
    <property type="project" value="InterPro"/>
</dbReference>
<dbReference type="SMART" id="SM00091">
    <property type="entry name" value="PAS"/>
    <property type="match status" value="2"/>
</dbReference>
<evidence type="ECO:0000256" key="5">
    <source>
        <dbReference type="ARBA" id="ARBA00023242"/>
    </source>
</evidence>
<dbReference type="GO" id="GO:0005667">
    <property type="term" value="C:transcription regulator complex"/>
    <property type="evidence" value="ECO:0007669"/>
    <property type="project" value="InterPro"/>
</dbReference>
<evidence type="ECO:0000256" key="4">
    <source>
        <dbReference type="ARBA" id="ARBA00023163"/>
    </source>
</evidence>
<name>A0A8B8FCY5_9HEMI</name>
<dbReference type="PANTHER" id="PTHR23042">
    <property type="entry name" value="CIRCADIAN PROTEIN CLOCK/ARNT/BMAL/PAS"/>
    <property type="match status" value="1"/>
</dbReference>
<keyword evidence="4" id="KW-0804">Transcription</keyword>
<dbReference type="GO" id="GO:0005634">
    <property type="term" value="C:nucleus"/>
    <property type="evidence" value="ECO:0007669"/>
    <property type="project" value="InterPro"/>
</dbReference>
<feature type="domain" description="PAS" evidence="7">
    <location>
        <begin position="326"/>
        <end position="396"/>
    </location>
</feature>
<evidence type="ECO:0000259" key="8">
    <source>
        <dbReference type="PROSITE" id="PS50888"/>
    </source>
</evidence>
<dbReference type="GO" id="GO:0046983">
    <property type="term" value="F:protein dimerization activity"/>
    <property type="evidence" value="ECO:0007669"/>
    <property type="project" value="InterPro"/>
</dbReference>
<dbReference type="SUPFAM" id="SSF47459">
    <property type="entry name" value="HLH, helix-loop-helix DNA-binding domain"/>
    <property type="match status" value="1"/>
</dbReference>
<evidence type="ECO:0000313" key="9">
    <source>
        <dbReference type="Proteomes" id="UP000694846"/>
    </source>
</evidence>
<dbReference type="AlphaFoldDB" id="A0A8B8FCY5"/>
<dbReference type="Pfam" id="PF14598">
    <property type="entry name" value="PAS_11"/>
    <property type="match status" value="1"/>
</dbReference>
<evidence type="ECO:0000256" key="2">
    <source>
        <dbReference type="ARBA" id="ARBA00023015"/>
    </source>
</evidence>
<keyword evidence="9" id="KW-1185">Reference proteome</keyword>
<evidence type="ECO:0000313" key="10">
    <source>
        <dbReference type="RefSeq" id="XP_025408628.1"/>
    </source>
</evidence>
<dbReference type="GO" id="GO:0003700">
    <property type="term" value="F:DNA-binding transcription factor activity"/>
    <property type="evidence" value="ECO:0007669"/>
    <property type="project" value="InterPro"/>
</dbReference>
<dbReference type="NCBIfam" id="TIGR00229">
    <property type="entry name" value="sensory_box"/>
    <property type="match status" value="1"/>
</dbReference>
<dbReference type="InterPro" id="IPR050933">
    <property type="entry name" value="Circadian_TF"/>
</dbReference>
<feature type="domain" description="PAS" evidence="7">
    <location>
        <begin position="494"/>
        <end position="543"/>
    </location>
</feature>
<dbReference type="GO" id="GO:0003677">
    <property type="term" value="F:DNA binding"/>
    <property type="evidence" value="ECO:0007669"/>
    <property type="project" value="UniProtKB-KW"/>
</dbReference>
<dbReference type="RefSeq" id="XP_025408628.1">
    <property type="nucleotide sequence ID" value="XM_025552843.1"/>
</dbReference>